<dbReference type="InterPro" id="IPR011520">
    <property type="entry name" value="Vg_fam"/>
</dbReference>
<dbReference type="GeneTree" id="ENSGT00390000011545"/>
<keyword evidence="4" id="KW-0539">Nucleus</keyword>
<reference evidence="7" key="3">
    <citation type="submission" date="2025-09" db="UniProtKB">
        <authorList>
            <consortium name="Ensembl"/>
        </authorList>
    </citation>
    <scope>IDENTIFICATION</scope>
</reference>
<dbReference type="Proteomes" id="UP000018468">
    <property type="component" value="Linkage group LG7"/>
</dbReference>
<protein>
    <submittedName>
        <fullName evidence="7">Si:dkeyp-11e3.1</fullName>
    </submittedName>
</protein>
<dbReference type="AlphaFoldDB" id="W5ND97"/>
<keyword evidence="2" id="KW-0805">Transcription regulation</keyword>
<dbReference type="Ensembl" id="ENSLOCT00000018638.1">
    <property type="protein sequence ID" value="ENSLOCP00000018606.1"/>
    <property type="gene ID" value="ENSLOCG00000015120.1"/>
</dbReference>
<dbReference type="GO" id="GO:0006357">
    <property type="term" value="P:regulation of transcription by RNA polymerase II"/>
    <property type="evidence" value="ECO:0000318"/>
    <property type="project" value="GO_Central"/>
</dbReference>
<organism evidence="7 8">
    <name type="scientific">Lepisosteus oculatus</name>
    <name type="common">Spotted gar</name>
    <dbReference type="NCBI Taxonomy" id="7918"/>
    <lineage>
        <taxon>Eukaryota</taxon>
        <taxon>Metazoa</taxon>
        <taxon>Chordata</taxon>
        <taxon>Craniata</taxon>
        <taxon>Vertebrata</taxon>
        <taxon>Euteleostomi</taxon>
        <taxon>Actinopterygii</taxon>
        <taxon>Neopterygii</taxon>
        <taxon>Holostei</taxon>
        <taxon>Semionotiformes</taxon>
        <taxon>Lepisosteidae</taxon>
        <taxon>Lepisosteus</taxon>
    </lineage>
</organism>
<dbReference type="EMBL" id="AHAT01016983">
    <property type="status" value="NOT_ANNOTATED_CDS"/>
    <property type="molecule type" value="Genomic_DNA"/>
</dbReference>
<reference evidence="8" key="1">
    <citation type="submission" date="2011-12" db="EMBL/GenBank/DDBJ databases">
        <title>The Draft Genome of Lepisosteus oculatus.</title>
        <authorList>
            <consortium name="The Broad Institute Genome Assembly &amp; Analysis Group"/>
            <consortium name="Computational R&amp;D Group"/>
            <consortium name="and Sequencing Platform"/>
            <person name="Di Palma F."/>
            <person name="Alfoldi J."/>
            <person name="Johnson J."/>
            <person name="Berlin A."/>
            <person name="Gnerre S."/>
            <person name="Jaffe D."/>
            <person name="MacCallum I."/>
            <person name="Young S."/>
            <person name="Walker B.J."/>
            <person name="Lander E.S."/>
            <person name="Lindblad-Toh K."/>
        </authorList>
    </citation>
    <scope>NUCLEOTIDE SEQUENCE [LARGE SCALE GENOMIC DNA]</scope>
</reference>
<reference evidence="7" key="2">
    <citation type="submission" date="2025-08" db="UniProtKB">
        <authorList>
            <consortium name="Ensembl"/>
        </authorList>
    </citation>
    <scope>IDENTIFICATION</scope>
</reference>
<accession>W5ND97</accession>
<keyword evidence="8" id="KW-1185">Reference proteome</keyword>
<dbReference type="OMA" id="PTQSWSE"/>
<dbReference type="Pfam" id="PF07545">
    <property type="entry name" value="Vg_Tdu"/>
    <property type="match status" value="1"/>
</dbReference>
<dbReference type="HOGENOM" id="CLU_1408341_0_0_1"/>
<evidence type="ECO:0000256" key="2">
    <source>
        <dbReference type="ARBA" id="ARBA00023015"/>
    </source>
</evidence>
<dbReference type="Bgee" id="ENSLOCG00000015120">
    <property type="expression patterns" value="Expressed in pharyngeal gill and 6 other cell types or tissues"/>
</dbReference>
<dbReference type="PANTHER" id="PTHR15950">
    <property type="entry name" value="TRANSCRIPTION COFACTOR VESTIGIAL-LIKE PROTEIN"/>
    <property type="match status" value="1"/>
</dbReference>
<evidence type="ECO:0000256" key="1">
    <source>
        <dbReference type="ARBA" id="ARBA00004123"/>
    </source>
</evidence>
<evidence type="ECO:0000256" key="6">
    <source>
        <dbReference type="SAM" id="MobiDB-lite"/>
    </source>
</evidence>
<evidence type="ECO:0000256" key="5">
    <source>
        <dbReference type="ARBA" id="ARBA00025784"/>
    </source>
</evidence>
<evidence type="ECO:0000256" key="4">
    <source>
        <dbReference type="ARBA" id="ARBA00023242"/>
    </source>
</evidence>
<dbReference type="eggNOG" id="ENOG502S3X8">
    <property type="taxonomic scope" value="Eukaryota"/>
</dbReference>
<sequence length="205" mass="22228">MEEKLSLDPAGKQEEQSNCVLFTYFQGDISSMVDEHFSRALNKANKPKDLSTKSKSKSKAGEPQPASLVPLGSPCPSFVPPSPRPDAKSHGFKCQSKAKGNQTPHIWTFPPKPGSGFGLSPIAYPQPVSQERPRIPTDRQYPTSFLNLLQNEQQGGVSVPISASKPELAPGWSGTPPAAFRETMGAGLGFDSGIPTPEKKDLYWY</sequence>
<feature type="region of interest" description="Disordered" evidence="6">
    <location>
        <begin position="161"/>
        <end position="192"/>
    </location>
</feature>
<dbReference type="PANTHER" id="PTHR15950:SF23">
    <property type="entry name" value="SI:CH73-52F15.5-RELATED"/>
    <property type="match status" value="1"/>
</dbReference>
<proteinExistence type="inferred from homology"/>
<evidence type="ECO:0000256" key="3">
    <source>
        <dbReference type="ARBA" id="ARBA00023163"/>
    </source>
</evidence>
<name>W5ND97_LEPOC</name>
<keyword evidence="3" id="KW-0804">Transcription</keyword>
<dbReference type="GO" id="GO:0005634">
    <property type="term" value="C:nucleus"/>
    <property type="evidence" value="ECO:0000318"/>
    <property type="project" value="GO_Central"/>
</dbReference>
<feature type="region of interest" description="Disordered" evidence="6">
    <location>
        <begin position="40"/>
        <end position="139"/>
    </location>
</feature>
<dbReference type="InParanoid" id="W5ND97"/>
<evidence type="ECO:0000313" key="7">
    <source>
        <dbReference type="Ensembl" id="ENSLOCP00000018606.1"/>
    </source>
</evidence>
<comment type="subcellular location">
    <subcellularLocation>
        <location evidence="1">Nucleus</location>
    </subcellularLocation>
</comment>
<comment type="similarity">
    <text evidence="5">Belongs to the vestigial family.</text>
</comment>
<dbReference type="STRING" id="7918.ENSLOCP00000018606"/>
<evidence type="ECO:0000313" key="8">
    <source>
        <dbReference type="Proteomes" id="UP000018468"/>
    </source>
</evidence>